<dbReference type="AlphaFoldDB" id="A0A7V4KEP8"/>
<evidence type="ECO:0000313" key="1">
    <source>
        <dbReference type="EMBL" id="HGU53816.1"/>
    </source>
</evidence>
<protein>
    <submittedName>
        <fullName evidence="1">Uncharacterized protein</fullName>
    </submittedName>
</protein>
<name>A0A7V4KEP8_FERPE</name>
<comment type="caution">
    <text evidence="1">The sequence shown here is derived from an EMBL/GenBank/DDBJ whole genome shotgun (WGS) entry which is preliminary data.</text>
</comment>
<organism evidence="1">
    <name type="scientific">Fervidobacterium pennivorans</name>
    <dbReference type="NCBI Taxonomy" id="93466"/>
    <lineage>
        <taxon>Bacteria</taxon>
        <taxon>Thermotogati</taxon>
        <taxon>Thermotogota</taxon>
        <taxon>Thermotogae</taxon>
        <taxon>Thermotogales</taxon>
        <taxon>Fervidobacteriaceae</taxon>
        <taxon>Fervidobacterium</taxon>
    </lineage>
</organism>
<accession>A0A7V4KEP8</accession>
<proteinExistence type="predicted"/>
<gene>
    <name evidence="1" type="ORF">ENT78_09910</name>
</gene>
<dbReference type="EMBL" id="DSZZ01000466">
    <property type="protein sequence ID" value="HGU53816.1"/>
    <property type="molecule type" value="Genomic_DNA"/>
</dbReference>
<reference evidence="1" key="1">
    <citation type="journal article" date="2020" name="mSystems">
        <title>Genome- and Community-Level Interaction Insights into Carbon Utilization and Element Cycling Functions of Hydrothermarchaeota in Hydrothermal Sediment.</title>
        <authorList>
            <person name="Zhou Z."/>
            <person name="Liu Y."/>
            <person name="Xu W."/>
            <person name="Pan J."/>
            <person name="Luo Z.H."/>
            <person name="Li M."/>
        </authorList>
    </citation>
    <scope>NUCLEOTIDE SEQUENCE [LARGE SCALE GENOMIC DNA]</scope>
    <source>
        <strain evidence="1">SpSt-61</strain>
    </source>
</reference>
<sequence length="78" mass="9260">MPLDLEEYKAEIEKRRRMAELYRKLEGLSKGKLSEEEEQVIKARTETITKLIELGRDDLAELYIEKLLETWVKTFLTS</sequence>